<dbReference type="EMBL" id="JBHUOL010000006">
    <property type="protein sequence ID" value="MFD2907780.1"/>
    <property type="molecule type" value="Genomic_DNA"/>
</dbReference>
<evidence type="ECO:0000256" key="1">
    <source>
        <dbReference type="SAM" id="Phobius"/>
    </source>
</evidence>
<reference evidence="3" key="1">
    <citation type="journal article" date="2019" name="Int. J. Syst. Evol. Microbiol.">
        <title>The Global Catalogue of Microorganisms (GCM) 10K type strain sequencing project: providing services to taxonomists for standard genome sequencing and annotation.</title>
        <authorList>
            <consortium name="The Broad Institute Genomics Platform"/>
            <consortium name="The Broad Institute Genome Sequencing Center for Infectious Disease"/>
            <person name="Wu L."/>
            <person name="Ma J."/>
        </authorList>
    </citation>
    <scope>NUCLEOTIDE SEQUENCE [LARGE SCALE GENOMIC DNA]</scope>
    <source>
        <strain evidence="3">KCTC 52644</strain>
    </source>
</reference>
<dbReference type="RefSeq" id="WP_379804420.1">
    <property type="nucleotide sequence ID" value="NZ_JBHUOL010000006.1"/>
</dbReference>
<evidence type="ECO:0000313" key="3">
    <source>
        <dbReference type="Proteomes" id="UP001597549"/>
    </source>
</evidence>
<accession>A0ABW5Z5D8</accession>
<keyword evidence="3" id="KW-1185">Reference proteome</keyword>
<protein>
    <submittedName>
        <fullName evidence="2">Uncharacterized protein</fullName>
    </submittedName>
</protein>
<evidence type="ECO:0000313" key="2">
    <source>
        <dbReference type="EMBL" id="MFD2907780.1"/>
    </source>
</evidence>
<feature type="transmembrane region" description="Helical" evidence="1">
    <location>
        <begin position="7"/>
        <end position="25"/>
    </location>
</feature>
<name>A0ABW5Z5D8_9FLAO</name>
<dbReference type="Proteomes" id="UP001597549">
    <property type="component" value="Unassembled WGS sequence"/>
</dbReference>
<sequence>MKKKIKAFVKEIVTIIVGILIALWINNWNENRKDKKYIHHITTSINKELSETRDDIINNIATQKSLIDTLDFYKKEDKISLFDILKKVNGINIPSIKINSWKAISNSKIELMEYDKVSTMANIEEQRELLKMKSQNLMNFIYPNTNETGIDKKELLKLMILDIINTELAIQKQINGITTDSAN</sequence>
<gene>
    <name evidence="2" type="ORF">ACFSX9_03435</name>
</gene>
<organism evidence="2 3">
    <name type="scientific">Flavobacterium ardleyense</name>
    <dbReference type="NCBI Taxonomy" id="2038737"/>
    <lineage>
        <taxon>Bacteria</taxon>
        <taxon>Pseudomonadati</taxon>
        <taxon>Bacteroidota</taxon>
        <taxon>Flavobacteriia</taxon>
        <taxon>Flavobacteriales</taxon>
        <taxon>Flavobacteriaceae</taxon>
        <taxon>Flavobacterium</taxon>
    </lineage>
</organism>
<keyword evidence="1" id="KW-0472">Membrane</keyword>
<proteinExistence type="predicted"/>
<comment type="caution">
    <text evidence="2">The sequence shown here is derived from an EMBL/GenBank/DDBJ whole genome shotgun (WGS) entry which is preliminary data.</text>
</comment>
<keyword evidence="1" id="KW-1133">Transmembrane helix</keyword>
<keyword evidence="1" id="KW-0812">Transmembrane</keyword>